<reference evidence="2 3" key="1">
    <citation type="submission" date="2016-11" db="EMBL/GenBank/DDBJ databases">
        <title>Trade-off between light-utilization and light-protection in marine flavobacteria.</title>
        <authorList>
            <person name="Kumagai Y."/>
        </authorList>
    </citation>
    <scope>NUCLEOTIDE SEQUENCE [LARGE SCALE GENOMIC DNA]</scope>
    <source>
        <strain evidence="2 3">ATCC 700397</strain>
    </source>
</reference>
<dbReference type="EMBL" id="MQUA01000014">
    <property type="protein sequence ID" value="PQB03340.1"/>
    <property type="molecule type" value="Genomic_DNA"/>
</dbReference>
<feature type="signal peptide" evidence="1">
    <location>
        <begin position="1"/>
        <end position="19"/>
    </location>
</feature>
<gene>
    <name evidence="2" type="ORF">BST83_18765</name>
</gene>
<name>A0A2S7KL73_9FLAO</name>
<keyword evidence="1" id="KW-0732">Signal</keyword>
<protein>
    <recommendedName>
        <fullName evidence="4">Lipoprotein</fullName>
    </recommendedName>
</protein>
<proteinExistence type="predicted"/>
<keyword evidence="3" id="KW-1185">Reference proteome</keyword>
<comment type="caution">
    <text evidence="2">The sequence shown here is derived from an EMBL/GenBank/DDBJ whole genome shotgun (WGS) entry which is preliminary data.</text>
</comment>
<evidence type="ECO:0000313" key="3">
    <source>
        <dbReference type="Proteomes" id="UP000239522"/>
    </source>
</evidence>
<dbReference type="Proteomes" id="UP000239522">
    <property type="component" value="Unassembled WGS sequence"/>
</dbReference>
<sequence length="168" mass="19550">MKKLIFLLLATILIVSCSSDDNNNDNDYYNLDTDIIFTFKDSNGNDLLNPNNPNAYLSEPIKIFYLKENGEIEEVYNSNLDASRNFKIITPEDSGSDIYAFQLFPNTYIMENAVTYIEWNDTETDTIKTNYRYGDNHTVCNKVWYNDTNVWTENTDINTGRIFEIIKN</sequence>
<evidence type="ECO:0000313" key="2">
    <source>
        <dbReference type="EMBL" id="PQB03340.1"/>
    </source>
</evidence>
<evidence type="ECO:0000256" key="1">
    <source>
        <dbReference type="SAM" id="SignalP"/>
    </source>
</evidence>
<accession>A0A2S7KL73</accession>
<dbReference type="PROSITE" id="PS51257">
    <property type="entry name" value="PROKAR_LIPOPROTEIN"/>
    <property type="match status" value="1"/>
</dbReference>
<dbReference type="AlphaFoldDB" id="A0A2S7KL73"/>
<organism evidence="2 3">
    <name type="scientific">Polaribacter filamentus</name>
    <dbReference type="NCBI Taxonomy" id="53483"/>
    <lineage>
        <taxon>Bacteria</taxon>
        <taxon>Pseudomonadati</taxon>
        <taxon>Bacteroidota</taxon>
        <taxon>Flavobacteriia</taxon>
        <taxon>Flavobacteriales</taxon>
        <taxon>Flavobacteriaceae</taxon>
    </lineage>
</organism>
<evidence type="ECO:0008006" key="4">
    <source>
        <dbReference type="Google" id="ProtNLM"/>
    </source>
</evidence>
<dbReference type="OrthoDB" id="999541at2"/>
<feature type="chain" id="PRO_5015726894" description="Lipoprotein" evidence="1">
    <location>
        <begin position="20"/>
        <end position="168"/>
    </location>
</feature>
<dbReference type="RefSeq" id="WP_104811261.1">
    <property type="nucleotide sequence ID" value="NZ_MQUA01000014.1"/>
</dbReference>